<feature type="transmembrane region" description="Helical" evidence="8">
    <location>
        <begin position="242"/>
        <end position="259"/>
    </location>
</feature>
<keyword evidence="7 8" id="KW-0472">Membrane</keyword>
<comment type="caution">
    <text evidence="12">The sequence shown here is derived from an EMBL/GenBank/DDBJ whole genome shotgun (WGS) entry which is preliminary data.</text>
</comment>
<dbReference type="NCBIfam" id="TIGR00229">
    <property type="entry name" value="sensory_box"/>
    <property type="match status" value="1"/>
</dbReference>
<comment type="subcellular location">
    <subcellularLocation>
        <location evidence="1">Cell membrane</location>
        <topology evidence="1">Multi-pass membrane protein</topology>
    </subcellularLocation>
</comment>
<dbReference type="InterPro" id="IPR035965">
    <property type="entry name" value="PAS-like_dom_sf"/>
</dbReference>
<feature type="transmembrane region" description="Helical" evidence="8">
    <location>
        <begin position="43"/>
        <end position="60"/>
    </location>
</feature>
<dbReference type="PROSITE" id="PS50113">
    <property type="entry name" value="PAC"/>
    <property type="match status" value="1"/>
</dbReference>
<dbReference type="InterPro" id="IPR044772">
    <property type="entry name" value="NO3_transporter"/>
</dbReference>
<dbReference type="SMART" id="SM00091">
    <property type="entry name" value="PAS"/>
    <property type="match status" value="1"/>
</dbReference>
<name>A0A162KW12_9BACL</name>
<evidence type="ECO:0000256" key="6">
    <source>
        <dbReference type="ARBA" id="ARBA00023063"/>
    </source>
</evidence>
<gene>
    <name evidence="12" type="ORF">PNBC_12635</name>
</gene>
<keyword evidence="6" id="KW-0534">Nitrate assimilation</keyword>
<evidence type="ECO:0000259" key="9">
    <source>
        <dbReference type="PROSITE" id="PS50112"/>
    </source>
</evidence>
<dbReference type="STRING" id="1763538.LPB68_01320"/>
<proteinExistence type="inferred from homology"/>
<dbReference type="InterPro" id="IPR020846">
    <property type="entry name" value="MFS_dom"/>
</dbReference>
<accession>A0A162KW12</accession>
<dbReference type="OrthoDB" id="9773404at2"/>
<feature type="transmembrane region" description="Helical" evidence="8">
    <location>
        <begin position="67"/>
        <end position="87"/>
    </location>
</feature>
<feature type="domain" description="PAC" evidence="10">
    <location>
        <begin position="451"/>
        <end position="498"/>
    </location>
</feature>
<dbReference type="InterPro" id="IPR036259">
    <property type="entry name" value="MFS_trans_sf"/>
</dbReference>
<dbReference type="PROSITE" id="PS50112">
    <property type="entry name" value="PAS"/>
    <property type="match status" value="1"/>
</dbReference>
<organism evidence="12 13">
    <name type="scientific">Paenibacillus crassostreae</name>
    <dbReference type="NCBI Taxonomy" id="1763538"/>
    <lineage>
        <taxon>Bacteria</taxon>
        <taxon>Bacillati</taxon>
        <taxon>Bacillota</taxon>
        <taxon>Bacilli</taxon>
        <taxon>Bacillales</taxon>
        <taxon>Paenibacillaceae</taxon>
        <taxon>Paenibacillus</taxon>
    </lineage>
</organism>
<dbReference type="EMBL" id="LSFN01000014">
    <property type="protein sequence ID" value="OAB74863.1"/>
    <property type="molecule type" value="Genomic_DNA"/>
</dbReference>
<feature type="transmembrane region" description="Helical" evidence="8">
    <location>
        <begin position="266"/>
        <end position="285"/>
    </location>
</feature>
<feature type="transmembrane region" description="Helical" evidence="8">
    <location>
        <begin position="12"/>
        <end position="31"/>
    </location>
</feature>
<evidence type="ECO:0000256" key="3">
    <source>
        <dbReference type="ARBA" id="ARBA00022448"/>
    </source>
</evidence>
<evidence type="ECO:0000259" key="11">
    <source>
        <dbReference type="PROSITE" id="PS50850"/>
    </source>
</evidence>
<dbReference type="InterPro" id="IPR000014">
    <property type="entry name" value="PAS"/>
</dbReference>
<dbReference type="GO" id="GO:0015112">
    <property type="term" value="F:nitrate transmembrane transporter activity"/>
    <property type="evidence" value="ECO:0007669"/>
    <property type="project" value="InterPro"/>
</dbReference>
<feature type="transmembrane region" description="Helical" evidence="8">
    <location>
        <begin position="323"/>
        <end position="344"/>
    </location>
</feature>
<feature type="transmembrane region" description="Helical" evidence="8">
    <location>
        <begin position="202"/>
        <end position="222"/>
    </location>
</feature>
<evidence type="ECO:0000259" key="10">
    <source>
        <dbReference type="PROSITE" id="PS50113"/>
    </source>
</evidence>
<evidence type="ECO:0000256" key="7">
    <source>
        <dbReference type="ARBA" id="ARBA00023136"/>
    </source>
</evidence>
<feature type="transmembrane region" description="Helical" evidence="8">
    <location>
        <begin position="291"/>
        <end position="311"/>
    </location>
</feature>
<dbReference type="PROSITE" id="PS50850">
    <property type="entry name" value="MFS"/>
    <property type="match status" value="1"/>
</dbReference>
<protein>
    <submittedName>
        <fullName evidence="12">Nitrate/nitrite transporter</fullName>
    </submittedName>
</protein>
<dbReference type="InterPro" id="IPR000700">
    <property type="entry name" value="PAS-assoc_C"/>
</dbReference>
<reference evidence="12 13" key="1">
    <citation type="submission" date="2016-02" db="EMBL/GenBank/DDBJ databases">
        <title>Paenibacillus sp. LPB0068, isolated from Crassostrea gigas.</title>
        <authorList>
            <person name="Shin S.-K."/>
            <person name="Yi H."/>
        </authorList>
    </citation>
    <scope>NUCLEOTIDE SEQUENCE [LARGE SCALE GENOMIC DNA]</scope>
    <source>
        <strain evidence="12 13">LPB0068</strain>
    </source>
</reference>
<comment type="similarity">
    <text evidence="2">Belongs to the major facilitator superfamily. Nitrate/nitrite porter (TC 2.A.1.8) family.</text>
</comment>
<dbReference type="InterPro" id="IPR001610">
    <property type="entry name" value="PAC"/>
</dbReference>
<dbReference type="SUPFAM" id="SSF103473">
    <property type="entry name" value="MFS general substrate transporter"/>
    <property type="match status" value="1"/>
</dbReference>
<dbReference type="InterPro" id="IPR011701">
    <property type="entry name" value="MFS"/>
</dbReference>
<keyword evidence="13" id="KW-1185">Reference proteome</keyword>
<evidence type="ECO:0000313" key="12">
    <source>
        <dbReference type="EMBL" id="OAB74863.1"/>
    </source>
</evidence>
<feature type="transmembrane region" description="Helical" evidence="8">
    <location>
        <begin position="93"/>
        <end position="117"/>
    </location>
</feature>
<dbReference type="InterPro" id="IPR013767">
    <property type="entry name" value="PAS_fold"/>
</dbReference>
<dbReference type="GO" id="GO:0005886">
    <property type="term" value="C:plasma membrane"/>
    <property type="evidence" value="ECO:0007669"/>
    <property type="project" value="UniProtKB-SubCell"/>
</dbReference>
<dbReference type="Gene3D" id="1.20.1250.20">
    <property type="entry name" value="MFS general substrate transporter like domains"/>
    <property type="match status" value="2"/>
</dbReference>
<feature type="domain" description="Major facilitator superfamily (MFS) profile" evidence="11">
    <location>
        <begin position="5"/>
        <end position="380"/>
    </location>
</feature>
<dbReference type="AlphaFoldDB" id="A0A162KW12"/>
<keyword evidence="4 8" id="KW-0812">Transmembrane</keyword>
<dbReference type="GO" id="GO:0006355">
    <property type="term" value="P:regulation of DNA-templated transcription"/>
    <property type="evidence" value="ECO:0007669"/>
    <property type="project" value="InterPro"/>
</dbReference>
<dbReference type="SUPFAM" id="SSF55785">
    <property type="entry name" value="PYP-like sensor domain (PAS domain)"/>
    <property type="match status" value="1"/>
</dbReference>
<dbReference type="SMART" id="SM00086">
    <property type="entry name" value="PAC"/>
    <property type="match status" value="1"/>
</dbReference>
<dbReference type="CDD" id="cd17341">
    <property type="entry name" value="MFS_NRT2_like"/>
    <property type="match status" value="1"/>
</dbReference>
<feature type="domain" description="PAS" evidence="9">
    <location>
        <begin position="387"/>
        <end position="426"/>
    </location>
</feature>
<evidence type="ECO:0000256" key="4">
    <source>
        <dbReference type="ARBA" id="ARBA00022692"/>
    </source>
</evidence>
<dbReference type="PANTHER" id="PTHR23515">
    <property type="entry name" value="HIGH-AFFINITY NITRATE TRANSPORTER 2.3"/>
    <property type="match status" value="1"/>
</dbReference>
<dbReference type="Proteomes" id="UP000077134">
    <property type="component" value="Unassembled WGS sequence"/>
</dbReference>
<sequence length="498" mass="54811">MIRKIQLTLQTGSLIASFMCWVLISSLMTYIQTDIPLTPNQSTWATAIPVILGSILRIPVGFLTNRLGARMLFVISFVALLVPIWYLSISDSFLDLMISGFFLGIGGATFSIGVTSLPKYYPEEKHGTINGIYGVGNMGTAFTTFGAPILANTMGWRAAIYCYLVLVAVFAILNFWLGDKQETKVNKSIKEQFSKVSHNEKLWFLSLFYFITFGSFVAFTVYLPNFFVNQFDLDKVDAGLRTAGFIVLATLLRPVGGILSDKLNPFMVLMFVFGGLTLSGILLSFNLSMVLFTIGCLAVAVFSGIGNGAVFKLVPQYFSKQSGIVNGIVAAAGGLGGFFPPLMLTSLYGLTGHYSIGFMALSEAALASLVIVFWMFFQAKIQLSNDIIESTADAVMVTNDKSIIISVNHAFTQITGYSQAEVLGKTANILSSGQHDHTFYESFWKQLLEKGHWQGEIINKHADGHLFQEWLTVSVIKDDQDMVKNYVAIFSDISKKKE</sequence>
<evidence type="ECO:0000256" key="8">
    <source>
        <dbReference type="SAM" id="Phobius"/>
    </source>
</evidence>
<dbReference type="KEGG" id="pcx:LPB68_01320"/>
<dbReference type="Pfam" id="PF00989">
    <property type="entry name" value="PAS"/>
    <property type="match status" value="1"/>
</dbReference>
<feature type="transmembrane region" description="Helical" evidence="8">
    <location>
        <begin position="129"/>
        <end position="150"/>
    </location>
</feature>
<keyword evidence="3" id="KW-0813">Transport</keyword>
<evidence type="ECO:0000256" key="5">
    <source>
        <dbReference type="ARBA" id="ARBA00022989"/>
    </source>
</evidence>
<feature type="transmembrane region" description="Helical" evidence="8">
    <location>
        <begin position="156"/>
        <end position="177"/>
    </location>
</feature>
<dbReference type="RefSeq" id="WP_068658596.1">
    <property type="nucleotide sequence ID" value="NZ_CP017770.1"/>
</dbReference>
<evidence type="ECO:0000256" key="1">
    <source>
        <dbReference type="ARBA" id="ARBA00004651"/>
    </source>
</evidence>
<feature type="transmembrane region" description="Helical" evidence="8">
    <location>
        <begin position="356"/>
        <end position="377"/>
    </location>
</feature>
<dbReference type="GO" id="GO:0042128">
    <property type="term" value="P:nitrate assimilation"/>
    <property type="evidence" value="ECO:0007669"/>
    <property type="project" value="UniProtKB-KW"/>
</dbReference>
<dbReference type="Pfam" id="PF07690">
    <property type="entry name" value="MFS_1"/>
    <property type="match status" value="1"/>
</dbReference>
<keyword evidence="5 8" id="KW-1133">Transmembrane helix</keyword>
<evidence type="ECO:0000313" key="13">
    <source>
        <dbReference type="Proteomes" id="UP000077134"/>
    </source>
</evidence>
<evidence type="ECO:0000256" key="2">
    <source>
        <dbReference type="ARBA" id="ARBA00008432"/>
    </source>
</evidence>
<dbReference type="Gene3D" id="3.30.450.20">
    <property type="entry name" value="PAS domain"/>
    <property type="match status" value="1"/>
</dbReference>
<dbReference type="CDD" id="cd00130">
    <property type="entry name" value="PAS"/>
    <property type="match status" value="1"/>
</dbReference>